<organism evidence="1 2">
    <name type="scientific">Massilimicrobiota timonensis</name>
    <dbReference type="NCBI Taxonomy" id="1776392"/>
    <lineage>
        <taxon>Bacteria</taxon>
        <taxon>Bacillati</taxon>
        <taxon>Bacillota</taxon>
        <taxon>Erysipelotrichia</taxon>
        <taxon>Erysipelotrichales</taxon>
        <taxon>Erysipelotrichaceae</taxon>
        <taxon>Massilimicrobiota</taxon>
    </lineage>
</organism>
<proteinExistence type="predicted"/>
<protein>
    <recommendedName>
        <fullName evidence="3">Internalin</fullName>
    </recommendedName>
</protein>
<evidence type="ECO:0000313" key="1">
    <source>
        <dbReference type="EMBL" id="MDM8195172.1"/>
    </source>
</evidence>
<keyword evidence="2" id="KW-1185">Reference proteome</keyword>
<comment type="caution">
    <text evidence="1">The sequence shown here is derived from an EMBL/GenBank/DDBJ whole genome shotgun (WGS) entry which is preliminary data.</text>
</comment>
<reference evidence="2" key="1">
    <citation type="submission" date="2023-06" db="EMBL/GenBank/DDBJ databases">
        <title>Identification and characterization of horizontal gene transfer across gut microbiota members of farm animals based on homology search.</title>
        <authorList>
            <person name="Zeman M."/>
            <person name="Kubasova T."/>
            <person name="Jahodarova E."/>
            <person name="Nykrynova M."/>
            <person name="Rychlik I."/>
        </authorList>
    </citation>
    <scope>NUCLEOTIDE SEQUENCE [LARGE SCALE GENOMIC DNA]</scope>
    <source>
        <strain evidence="2">ET341</strain>
    </source>
</reference>
<dbReference type="Proteomes" id="UP001529275">
    <property type="component" value="Unassembled WGS sequence"/>
</dbReference>
<evidence type="ECO:0000313" key="2">
    <source>
        <dbReference type="Proteomes" id="UP001529275"/>
    </source>
</evidence>
<dbReference type="RefSeq" id="WP_289527241.1">
    <property type="nucleotide sequence ID" value="NZ_JAUDCK010000005.1"/>
</dbReference>
<dbReference type="EMBL" id="JAUDCK010000005">
    <property type="protein sequence ID" value="MDM8195172.1"/>
    <property type="molecule type" value="Genomic_DNA"/>
</dbReference>
<gene>
    <name evidence="1" type="ORF">QUV98_02440</name>
</gene>
<evidence type="ECO:0008006" key="3">
    <source>
        <dbReference type="Google" id="ProtNLM"/>
    </source>
</evidence>
<sequence length="199" mass="23593">MFKKFFKKEEEEELFEKVDPVLEQRRKEKFSTPLIYNDEVETKKNIKKEELKKKEVKKSAPAESTYRMSEIISPMTGLKETKKTEVKKVAKPKVKKVKKESDELIPIISPFYGPFENVEEEKTKKPKKVEVEEPSVEQNLRNIANIVEEEQDQLKIIEERTGEFKLDFQNKDEDSFIDEIDDSMSLDELMSLYEKKFKD</sequence>
<name>A0ABT7UGA1_9FIRM</name>
<accession>A0ABT7UGA1</accession>